<evidence type="ECO:0000256" key="4">
    <source>
        <dbReference type="ARBA" id="ARBA00022741"/>
    </source>
</evidence>
<dbReference type="NCBIfam" id="TIGR00042">
    <property type="entry name" value="RdgB/HAM1 family non-canonical purine NTP pyrophosphatase"/>
    <property type="match status" value="1"/>
</dbReference>
<dbReference type="AlphaFoldDB" id="A0A1S8M7X0"/>
<evidence type="ECO:0000256" key="9">
    <source>
        <dbReference type="ARBA" id="ARBA00052017"/>
    </source>
</evidence>
<feature type="binding site" evidence="10">
    <location>
        <position position="41"/>
    </location>
    <ligand>
        <name>Mg(2+)</name>
        <dbReference type="ChEBI" id="CHEBI:18420"/>
    </ligand>
</feature>
<comment type="subunit">
    <text evidence="2 10">Homodimer.</text>
</comment>
<dbReference type="GO" id="GO:0009117">
    <property type="term" value="P:nucleotide metabolic process"/>
    <property type="evidence" value="ECO:0007669"/>
    <property type="project" value="UniProtKB-KW"/>
</dbReference>
<dbReference type="GO" id="GO:0046872">
    <property type="term" value="F:metal ion binding"/>
    <property type="evidence" value="ECO:0007669"/>
    <property type="project" value="UniProtKB-KW"/>
</dbReference>
<dbReference type="NCBIfam" id="NF011397">
    <property type="entry name" value="PRK14822.1"/>
    <property type="match status" value="1"/>
</dbReference>
<dbReference type="CDD" id="cd00515">
    <property type="entry name" value="HAM1"/>
    <property type="match status" value="1"/>
</dbReference>
<evidence type="ECO:0000256" key="3">
    <source>
        <dbReference type="ARBA" id="ARBA00022723"/>
    </source>
</evidence>
<evidence type="ECO:0000256" key="11">
    <source>
        <dbReference type="RuleBase" id="RU003781"/>
    </source>
</evidence>
<feature type="active site" description="Proton acceptor" evidence="10">
    <location>
        <position position="71"/>
    </location>
</feature>
<keyword evidence="6 10" id="KW-0460">Magnesium</keyword>
<feature type="binding site" evidence="10">
    <location>
        <begin position="8"/>
        <end position="13"/>
    </location>
    <ligand>
        <name>substrate</name>
    </ligand>
</feature>
<dbReference type="GO" id="GO:0005829">
    <property type="term" value="C:cytosol"/>
    <property type="evidence" value="ECO:0007669"/>
    <property type="project" value="TreeGrafter"/>
</dbReference>
<evidence type="ECO:0000256" key="2">
    <source>
        <dbReference type="ARBA" id="ARBA00011738"/>
    </source>
</evidence>
<keyword evidence="4 10" id="KW-0547">Nucleotide-binding</keyword>
<comment type="cofactor">
    <cofactor evidence="10">
        <name>Mg(2+)</name>
        <dbReference type="ChEBI" id="CHEBI:18420"/>
    </cofactor>
    <text evidence="10">Binds 1 Mg(2+) ion per subunit.</text>
</comment>
<evidence type="ECO:0000256" key="1">
    <source>
        <dbReference type="ARBA" id="ARBA00008023"/>
    </source>
</evidence>
<feature type="binding site" evidence="10">
    <location>
        <position position="71"/>
    </location>
    <ligand>
        <name>Mg(2+)</name>
        <dbReference type="ChEBI" id="CHEBI:18420"/>
    </ligand>
</feature>
<evidence type="ECO:0000256" key="7">
    <source>
        <dbReference type="ARBA" id="ARBA00023080"/>
    </source>
</evidence>
<keyword evidence="5 10" id="KW-0378">Hydrolase</keyword>
<reference evidence="12 13" key="1">
    <citation type="submission" date="2022-04" db="EMBL/GenBank/DDBJ databases">
        <title>Genome sequence of C. roseum typestrain.</title>
        <authorList>
            <person name="Poehlein A."/>
            <person name="Schoch T."/>
            <person name="Duerre P."/>
            <person name="Daniel R."/>
        </authorList>
    </citation>
    <scope>NUCLEOTIDE SEQUENCE [LARGE SCALE GENOMIC DNA]</scope>
    <source>
        <strain evidence="12 13">DSM 7320</strain>
    </source>
</reference>
<dbReference type="GO" id="GO:0036220">
    <property type="term" value="F:ITP diphosphatase activity"/>
    <property type="evidence" value="ECO:0007669"/>
    <property type="project" value="UniProtKB-UniRule"/>
</dbReference>
<gene>
    <name evidence="12" type="primary">rdgB</name>
    <name evidence="12" type="ORF">CROST_034420</name>
</gene>
<dbReference type="GO" id="GO:0017111">
    <property type="term" value="F:ribonucleoside triphosphate phosphatase activity"/>
    <property type="evidence" value="ECO:0007669"/>
    <property type="project" value="InterPro"/>
</dbReference>
<name>A0A1S8M7X0_9CLOT</name>
<comment type="catalytic activity">
    <reaction evidence="8 10">
        <text>dITP + H2O = dIMP + diphosphate + H(+)</text>
        <dbReference type="Rhea" id="RHEA:28342"/>
        <dbReference type="ChEBI" id="CHEBI:15377"/>
        <dbReference type="ChEBI" id="CHEBI:15378"/>
        <dbReference type="ChEBI" id="CHEBI:33019"/>
        <dbReference type="ChEBI" id="CHEBI:61194"/>
        <dbReference type="ChEBI" id="CHEBI:61382"/>
        <dbReference type="EC" id="3.6.1.66"/>
    </reaction>
</comment>
<dbReference type="GO" id="GO:0009146">
    <property type="term" value="P:purine nucleoside triphosphate catabolic process"/>
    <property type="evidence" value="ECO:0007669"/>
    <property type="project" value="UniProtKB-UniRule"/>
</dbReference>
<dbReference type="SUPFAM" id="SSF52972">
    <property type="entry name" value="ITPase-like"/>
    <property type="match status" value="1"/>
</dbReference>
<feature type="binding site" evidence="10">
    <location>
        <begin position="154"/>
        <end position="157"/>
    </location>
    <ligand>
        <name>substrate</name>
    </ligand>
</feature>
<dbReference type="GO" id="GO:0000166">
    <property type="term" value="F:nucleotide binding"/>
    <property type="evidence" value="ECO:0007669"/>
    <property type="project" value="UniProtKB-KW"/>
</dbReference>
<dbReference type="HAMAP" id="MF_01405">
    <property type="entry name" value="Non_canon_purine_NTPase"/>
    <property type="match status" value="1"/>
</dbReference>
<dbReference type="STRING" id="84029.CROST_40280"/>
<dbReference type="InterPro" id="IPR029001">
    <property type="entry name" value="ITPase-like_fam"/>
</dbReference>
<keyword evidence="7 10" id="KW-0546">Nucleotide metabolism</keyword>
<dbReference type="GO" id="GO:0036222">
    <property type="term" value="F:XTP diphosphatase activity"/>
    <property type="evidence" value="ECO:0007669"/>
    <property type="project" value="UniProtKB-UniRule"/>
</dbReference>
<evidence type="ECO:0000313" key="12">
    <source>
        <dbReference type="EMBL" id="URZ12697.1"/>
    </source>
</evidence>
<evidence type="ECO:0000256" key="5">
    <source>
        <dbReference type="ARBA" id="ARBA00022801"/>
    </source>
</evidence>
<evidence type="ECO:0000256" key="10">
    <source>
        <dbReference type="HAMAP-Rule" id="MF_01405"/>
    </source>
</evidence>
<evidence type="ECO:0000256" key="8">
    <source>
        <dbReference type="ARBA" id="ARBA00051875"/>
    </source>
</evidence>
<feature type="binding site" evidence="10">
    <location>
        <begin position="182"/>
        <end position="183"/>
    </location>
    <ligand>
        <name>substrate</name>
    </ligand>
</feature>
<feature type="binding site" evidence="10">
    <location>
        <position position="72"/>
    </location>
    <ligand>
        <name>substrate</name>
    </ligand>
</feature>
<dbReference type="EC" id="3.6.1.66" evidence="10"/>
<dbReference type="RefSeq" id="WP_077834120.1">
    <property type="nucleotide sequence ID" value="NZ_CP096983.1"/>
</dbReference>
<dbReference type="Pfam" id="PF01725">
    <property type="entry name" value="Ham1p_like"/>
    <property type="match status" value="1"/>
</dbReference>
<comment type="function">
    <text evidence="10">Pyrophosphatase that catalyzes the hydrolysis of nucleoside triphosphates to their monophosphate derivatives, with a high preference for the non-canonical purine nucleotides XTP (xanthosine triphosphate), dITP (deoxyinosine triphosphate) and ITP. Seems to function as a house-cleaning enzyme that removes non-canonical purine nucleotides from the nucleotide pool, thus preventing their incorporation into DNA/RNA and avoiding chromosomal lesions.</text>
</comment>
<dbReference type="InterPro" id="IPR002637">
    <property type="entry name" value="RdgB/HAM1"/>
</dbReference>
<keyword evidence="3 10" id="KW-0479">Metal-binding</keyword>
<comment type="similarity">
    <text evidence="1 10 11">Belongs to the HAM1 NTPase family.</text>
</comment>
<sequence length="201" mass="22866">MKKIIIASNNQNKVEEIRNILKDFKFNIVSLKDENIDIEVEEDGKTFMENAFKKAYEIYKVREDCMVMADDSGLSVDILDGKPGIYSARFAGIHGDDKKNNEKLLSCLKGIPFEKRSAKFLCSIVLIVNNQKTIKVEGSIEGFITDKEIGHNGFGYDPLFYIPELKKTAAELTKDEKNSISHRAIALKNLCQEIRRLNWGE</sequence>
<dbReference type="GO" id="GO:0035870">
    <property type="term" value="F:dITP diphosphatase activity"/>
    <property type="evidence" value="ECO:0007669"/>
    <property type="project" value="UniProtKB-UniRule"/>
</dbReference>
<feature type="binding site" evidence="10">
    <location>
        <position position="177"/>
    </location>
    <ligand>
        <name>substrate</name>
    </ligand>
</feature>
<dbReference type="Gene3D" id="3.90.950.10">
    <property type="match status" value="1"/>
</dbReference>
<dbReference type="Proteomes" id="UP000190951">
    <property type="component" value="Chromosome"/>
</dbReference>
<dbReference type="EMBL" id="CP096983">
    <property type="protein sequence ID" value="URZ12697.1"/>
    <property type="molecule type" value="Genomic_DNA"/>
</dbReference>
<evidence type="ECO:0000256" key="6">
    <source>
        <dbReference type="ARBA" id="ARBA00022842"/>
    </source>
</evidence>
<dbReference type="InterPro" id="IPR020922">
    <property type="entry name" value="dITP/XTP_pyrophosphatase"/>
</dbReference>
<dbReference type="FunFam" id="3.90.950.10:FF:000001">
    <property type="entry name" value="dITP/XTP pyrophosphatase"/>
    <property type="match status" value="1"/>
</dbReference>
<accession>A0A1S8M7X0</accession>
<evidence type="ECO:0000313" key="13">
    <source>
        <dbReference type="Proteomes" id="UP000190951"/>
    </source>
</evidence>
<dbReference type="PANTHER" id="PTHR11067:SF9">
    <property type="entry name" value="INOSINE TRIPHOSPHATE PYROPHOSPHATASE"/>
    <property type="match status" value="1"/>
</dbReference>
<proteinExistence type="inferred from homology"/>
<dbReference type="PANTHER" id="PTHR11067">
    <property type="entry name" value="INOSINE TRIPHOSPHATE PYROPHOSPHATASE/HAM1 PROTEIN"/>
    <property type="match status" value="1"/>
</dbReference>
<keyword evidence="13" id="KW-1185">Reference proteome</keyword>
<comment type="catalytic activity">
    <reaction evidence="9 10">
        <text>XTP + H2O = XMP + diphosphate + H(+)</text>
        <dbReference type="Rhea" id="RHEA:28610"/>
        <dbReference type="ChEBI" id="CHEBI:15377"/>
        <dbReference type="ChEBI" id="CHEBI:15378"/>
        <dbReference type="ChEBI" id="CHEBI:33019"/>
        <dbReference type="ChEBI" id="CHEBI:57464"/>
        <dbReference type="ChEBI" id="CHEBI:61314"/>
        <dbReference type="EC" id="3.6.1.66"/>
    </reaction>
</comment>
<protein>
    <recommendedName>
        <fullName evidence="10">dITP/XTP pyrophosphatase</fullName>
        <ecNumber evidence="10">3.6.1.66</ecNumber>
    </recommendedName>
    <alternativeName>
        <fullName evidence="10">Non-canonical purine NTP pyrophosphatase</fullName>
    </alternativeName>
    <alternativeName>
        <fullName evidence="10">Non-standard purine NTP pyrophosphatase</fullName>
    </alternativeName>
    <alternativeName>
        <fullName evidence="10">Nucleoside-triphosphate diphosphatase</fullName>
    </alternativeName>
    <alternativeName>
        <fullName evidence="10">Nucleoside-triphosphate pyrophosphatase</fullName>
        <shortName evidence="10">NTPase</shortName>
    </alternativeName>
</protein>
<comment type="catalytic activity">
    <reaction evidence="10">
        <text>ITP + H2O = IMP + diphosphate + H(+)</text>
        <dbReference type="Rhea" id="RHEA:29399"/>
        <dbReference type="ChEBI" id="CHEBI:15377"/>
        <dbReference type="ChEBI" id="CHEBI:15378"/>
        <dbReference type="ChEBI" id="CHEBI:33019"/>
        <dbReference type="ChEBI" id="CHEBI:58053"/>
        <dbReference type="ChEBI" id="CHEBI:61402"/>
        <dbReference type="EC" id="3.6.1.66"/>
    </reaction>
</comment>
<dbReference type="KEGG" id="crw:CROST_034420"/>
<organism evidence="12 13">
    <name type="scientific">Clostridium felsineum</name>
    <dbReference type="NCBI Taxonomy" id="36839"/>
    <lineage>
        <taxon>Bacteria</taxon>
        <taxon>Bacillati</taxon>
        <taxon>Bacillota</taxon>
        <taxon>Clostridia</taxon>
        <taxon>Eubacteriales</taxon>
        <taxon>Clostridiaceae</taxon>
        <taxon>Clostridium</taxon>
    </lineage>
</organism>